<evidence type="ECO:0000313" key="2">
    <source>
        <dbReference type="EMBL" id="ORY77320.1"/>
    </source>
</evidence>
<dbReference type="EMBL" id="MCFI01000020">
    <property type="protein sequence ID" value="ORY77320.1"/>
    <property type="molecule type" value="Genomic_DNA"/>
</dbReference>
<gene>
    <name evidence="2" type="ORF">BCR37DRAFT_394947</name>
</gene>
<sequence length="272" mass="29424">MQVSYTTPIAGPSDIQATNNNTTKDARPGLKQIESASCSWTISLGTGPAGPCTAHESALRSTLRSPPLHQTPPALHPKPESTPLATSALTRPDEQRPVHGYLADASQPAKTRSEPTWHGGLLGACHASAWLQAETKGSYTHLAGYLLDMHDNVDEQEREMWSRELLQQTDTRNQQACLSASPVPPAPTPYWPTPALTPATHVFPTGRGKKRKVEDAKSWPYPPDRCRSSGQLEWQNARMASLRLAMEVDCRGSVSGAPGAALGLYASPQFDE</sequence>
<evidence type="ECO:0000256" key="1">
    <source>
        <dbReference type="SAM" id="MobiDB-lite"/>
    </source>
</evidence>
<dbReference type="AlphaFoldDB" id="A0A1Y2F0F2"/>
<keyword evidence="3" id="KW-1185">Reference proteome</keyword>
<evidence type="ECO:0000313" key="3">
    <source>
        <dbReference type="Proteomes" id="UP000193685"/>
    </source>
</evidence>
<dbReference type="GeneID" id="63788144"/>
<organism evidence="2 3">
    <name type="scientific">Protomyces lactucae-debilis</name>
    <dbReference type="NCBI Taxonomy" id="2754530"/>
    <lineage>
        <taxon>Eukaryota</taxon>
        <taxon>Fungi</taxon>
        <taxon>Dikarya</taxon>
        <taxon>Ascomycota</taxon>
        <taxon>Taphrinomycotina</taxon>
        <taxon>Taphrinomycetes</taxon>
        <taxon>Taphrinales</taxon>
        <taxon>Protomycetaceae</taxon>
        <taxon>Protomyces</taxon>
    </lineage>
</organism>
<dbReference type="Proteomes" id="UP000193685">
    <property type="component" value="Unassembled WGS sequence"/>
</dbReference>
<proteinExistence type="predicted"/>
<name>A0A1Y2F0F2_PROLT</name>
<reference evidence="2 3" key="1">
    <citation type="submission" date="2016-07" db="EMBL/GenBank/DDBJ databases">
        <title>Pervasive Adenine N6-methylation of Active Genes in Fungi.</title>
        <authorList>
            <consortium name="DOE Joint Genome Institute"/>
            <person name="Mondo S.J."/>
            <person name="Dannebaum R.O."/>
            <person name="Kuo R.C."/>
            <person name="Labutti K."/>
            <person name="Haridas S."/>
            <person name="Kuo A."/>
            <person name="Salamov A."/>
            <person name="Ahrendt S.R."/>
            <person name="Lipzen A."/>
            <person name="Sullivan W."/>
            <person name="Andreopoulos W.B."/>
            <person name="Clum A."/>
            <person name="Lindquist E."/>
            <person name="Daum C."/>
            <person name="Ramamoorthy G.K."/>
            <person name="Gryganskyi A."/>
            <person name="Culley D."/>
            <person name="Magnuson J.K."/>
            <person name="James T.Y."/>
            <person name="O'Malley M.A."/>
            <person name="Stajich J.E."/>
            <person name="Spatafora J.W."/>
            <person name="Visel A."/>
            <person name="Grigoriev I.V."/>
        </authorList>
    </citation>
    <scope>NUCLEOTIDE SEQUENCE [LARGE SCALE GENOMIC DNA]</scope>
    <source>
        <strain evidence="2 3">12-1054</strain>
    </source>
</reference>
<comment type="caution">
    <text evidence="2">The sequence shown here is derived from an EMBL/GenBank/DDBJ whole genome shotgun (WGS) entry which is preliminary data.</text>
</comment>
<feature type="region of interest" description="Disordered" evidence="1">
    <location>
        <begin position="49"/>
        <end position="97"/>
    </location>
</feature>
<protein>
    <submittedName>
        <fullName evidence="2">Uncharacterized protein</fullName>
    </submittedName>
</protein>
<dbReference type="RefSeq" id="XP_040722941.1">
    <property type="nucleotide sequence ID" value="XM_040871545.1"/>
</dbReference>
<accession>A0A1Y2F0F2</accession>
<feature type="region of interest" description="Disordered" evidence="1">
    <location>
        <begin position="197"/>
        <end position="219"/>
    </location>
</feature>
<feature type="region of interest" description="Disordered" evidence="1">
    <location>
        <begin position="1"/>
        <end position="30"/>
    </location>
</feature>